<dbReference type="Gene3D" id="3.80.10.10">
    <property type="entry name" value="Ribonuclease Inhibitor"/>
    <property type="match status" value="1"/>
</dbReference>
<evidence type="ECO:0000256" key="2">
    <source>
        <dbReference type="ARBA" id="ARBA00022737"/>
    </source>
</evidence>
<dbReference type="InterPro" id="IPR032675">
    <property type="entry name" value="LRR_dom_sf"/>
</dbReference>
<accession>A0ABM1A5R4</accession>
<reference evidence="4" key="1">
    <citation type="submission" date="2025-08" db="UniProtKB">
        <authorList>
            <consortium name="RefSeq"/>
        </authorList>
    </citation>
    <scope>IDENTIFICATION</scope>
</reference>
<sequence>MSENQLGRSRIGKLTSPVWSTLSRLTLVLAVSSLLWSAVDSRISCPRCVLNRCRHHSRRDRLYLNCSRTTYWLFSIREICYGYRVLDLTCGDTSHLVKLTRPLVHPACSQRVTAVRMAKCRENFLTEVSMGNLVSLHALTLEYNRMMRLPPIVHQLPVTKLTIGGNPLPYLCPGDLPPSLNYLKVTNTKLRLIFRLTLAATPHLTSLFLAQNTELTCIHKHAFRELTQLTRLDLQGTKVRSLAALADLVTPENSKDETLPIVKARSLLVPCDCLFDALGSHFGTKLSSRCRNGLLFEDGPMNLRKDFSTCVKTPIECGAGDEVEEVMCANVTSRAYRTGGWGGGGGGG</sequence>
<protein>
    <submittedName>
        <fullName evidence="4">Uncharacterized protein LOC106012570</fullName>
    </submittedName>
</protein>
<dbReference type="RefSeq" id="XP_012941355.1">
    <property type="nucleotide sequence ID" value="XM_013085901.1"/>
</dbReference>
<organism evidence="3 4">
    <name type="scientific">Aplysia californica</name>
    <name type="common">California sea hare</name>
    <dbReference type="NCBI Taxonomy" id="6500"/>
    <lineage>
        <taxon>Eukaryota</taxon>
        <taxon>Metazoa</taxon>
        <taxon>Spiralia</taxon>
        <taxon>Lophotrochozoa</taxon>
        <taxon>Mollusca</taxon>
        <taxon>Gastropoda</taxon>
        <taxon>Heterobranchia</taxon>
        <taxon>Euthyneura</taxon>
        <taxon>Tectipleura</taxon>
        <taxon>Aplysiida</taxon>
        <taxon>Aplysioidea</taxon>
        <taxon>Aplysiidae</taxon>
        <taxon>Aplysia</taxon>
    </lineage>
</organism>
<dbReference type="PANTHER" id="PTHR45712:SF22">
    <property type="entry name" value="INSULIN-LIKE GROWTH FACTOR-BINDING PROTEIN COMPLEX ACID LABILE SUBUNIT"/>
    <property type="match status" value="1"/>
</dbReference>
<keyword evidence="1" id="KW-0433">Leucine-rich repeat</keyword>
<feature type="non-terminal residue" evidence="4">
    <location>
        <position position="348"/>
    </location>
</feature>
<dbReference type="Proteomes" id="UP000694888">
    <property type="component" value="Unplaced"/>
</dbReference>
<evidence type="ECO:0000256" key="1">
    <source>
        <dbReference type="ARBA" id="ARBA00022614"/>
    </source>
</evidence>
<evidence type="ECO:0000313" key="4">
    <source>
        <dbReference type="RefSeq" id="XP_012941355.1"/>
    </source>
</evidence>
<name>A0ABM1A5R4_APLCA</name>
<dbReference type="PANTHER" id="PTHR45712">
    <property type="entry name" value="AGAP008170-PA"/>
    <property type="match status" value="1"/>
</dbReference>
<gene>
    <name evidence="4" type="primary">LOC106012570</name>
</gene>
<keyword evidence="2" id="KW-0677">Repeat</keyword>
<evidence type="ECO:0000313" key="3">
    <source>
        <dbReference type="Proteomes" id="UP000694888"/>
    </source>
</evidence>
<dbReference type="GeneID" id="106012570"/>
<dbReference type="InterPro" id="IPR050333">
    <property type="entry name" value="SLRP"/>
</dbReference>
<keyword evidence="3" id="KW-1185">Reference proteome</keyword>
<dbReference type="InterPro" id="IPR001611">
    <property type="entry name" value="Leu-rich_rpt"/>
</dbReference>
<proteinExistence type="predicted"/>
<dbReference type="SUPFAM" id="SSF52058">
    <property type="entry name" value="L domain-like"/>
    <property type="match status" value="1"/>
</dbReference>
<dbReference type="Pfam" id="PF13855">
    <property type="entry name" value="LRR_8"/>
    <property type="match status" value="1"/>
</dbReference>